<dbReference type="CDD" id="cd03230">
    <property type="entry name" value="ABC_DR_subfamily_A"/>
    <property type="match status" value="1"/>
</dbReference>
<dbReference type="PROSITE" id="PS00211">
    <property type="entry name" value="ABC_TRANSPORTER_1"/>
    <property type="match status" value="1"/>
</dbReference>
<dbReference type="GO" id="GO:0005524">
    <property type="term" value="F:ATP binding"/>
    <property type="evidence" value="ECO:0007669"/>
    <property type="project" value="UniProtKB-KW"/>
</dbReference>
<dbReference type="PANTHER" id="PTHR42711:SF5">
    <property type="entry name" value="ABC TRANSPORTER ATP-BINDING PROTEIN NATA"/>
    <property type="match status" value="1"/>
</dbReference>
<dbReference type="EMBL" id="CP014228">
    <property type="protein sequence ID" value="AMD86848.1"/>
    <property type="molecule type" value="Genomic_DNA"/>
</dbReference>
<keyword evidence="9" id="KW-1185">Reference proteome</keyword>
<keyword evidence="3" id="KW-0813">Transport</keyword>
<evidence type="ECO:0000256" key="1">
    <source>
        <dbReference type="ARBA" id="ARBA00004202"/>
    </source>
</evidence>
<name>A0A0X8JE89_ACTRD</name>
<dbReference type="STRING" id="111015.AXF14_03600"/>
<dbReference type="Proteomes" id="UP000065220">
    <property type="component" value="Chromosome"/>
</dbReference>
<sequence length="310" mass="32591">MSTSTLPAPGAPSIEVTGLTKRFGRLRALDGLDLRVAAGSVHGFLGPNGAGKSTTIRVLLGMYRRDGGTVRVLGADPAREATAINRRVGYVAGDVALWPALTGAQTLDAVAALRGARDRAHEAELIEAFSLDPSKPVRTYSKGNRQKVALVAALAAPVELLILDEPNSGLDPLQQEVLVSAVGRARDDGATVLLSSHVLEEVERLCSAVTIVKDGRTVETGALADLRRRRTSTLTLRPAPGDDGAVLRALRSFPSESVHQDPGGTLRAAVPAEDVPRVLRAVLDAGATEVTCAPPSLDDLFLRHYAVSAR</sequence>
<proteinExistence type="inferred from homology"/>
<dbReference type="Pfam" id="PF00005">
    <property type="entry name" value="ABC_tran"/>
    <property type="match status" value="1"/>
</dbReference>
<dbReference type="InterPro" id="IPR027417">
    <property type="entry name" value="P-loop_NTPase"/>
</dbReference>
<keyword evidence="6" id="KW-0046">Antibiotic resistance</keyword>
<dbReference type="GO" id="GO:0016887">
    <property type="term" value="F:ATP hydrolysis activity"/>
    <property type="evidence" value="ECO:0007669"/>
    <property type="project" value="InterPro"/>
</dbReference>
<comment type="subcellular location">
    <subcellularLocation>
        <location evidence="1">Cell membrane</location>
        <topology evidence="1">Peripheral membrane protein</topology>
    </subcellularLocation>
</comment>
<dbReference type="Gene3D" id="3.40.50.300">
    <property type="entry name" value="P-loop containing nucleotide triphosphate hydrolases"/>
    <property type="match status" value="1"/>
</dbReference>
<evidence type="ECO:0000256" key="5">
    <source>
        <dbReference type="ARBA" id="ARBA00022840"/>
    </source>
</evidence>
<evidence type="ECO:0000313" key="8">
    <source>
        <dbReference type="EMBL" id="AMD86848.1"/>
    </source>
</evidence>
<comment type="similarity">
    <text evidence="2">Belongs to the ABC transporter superfamily.</text>
</comment>
<keyword evidence="5 8" id="KW-0067">ATP-binding</keyword>
<dbReference type="AlphaFoldDB" id="A0A0X8JE89"/>
<evidence type="ECO:0000256" key="3">
    <source>
        <dbReference type="ARBA" id="ARBA00022448"/>
    </source>
</evidence>
<dbReference type="PROSITE" id="PS50893">
    <property type="entry name" value="ABC_TRANSPORTER_2"/>
    <property type="match status" value="1"/>
</dbReference>
<dbReference type="SUPFAM" id="SSF52540">
    <property type="entry name" value="P-loop containing nucleoside triphosphate hydrolases"/>
    <property type="match status" value="1"/>
</dbReference>
<evidence type="ECO:0000313" key="9">
    <source>
        <dbReference type="Proteomes" id="UP000065220"/>
    </source>
</evidence>
<dbReference type="InterPro" id="IPR017871">
    <property type="entry name" value="ABC_transporter-like_CS"/>
</dbReference>
<keyword evidence="4" id="KW-0547">Nucleotide-binding</keyword>
<evidence type="ECO:0000256" key="2">
    <source>
        <dbReference type="ARBA" id="ARBA00005417"/>
    </source>
</evidence>
<protein>
    <submittedName>
        <fullName evidence="8">Multidrug ABC transporter ATP-binding protein</fullName>
    </submittedName>
</protein>
<dbReference type="InterPro" id="IPR003439">
    <property type="entry name" value="ABC_transporter-like_ATP-bd"/>
</dbReference>
<evidence type="ECO:0000259" key="7">
    <source>
        <dbReference type="PROSITE" id="PS50893"/>
    </source>
</evidence>
<dbReference type="GO" id="GO:0005886">
    <property type="term" value="C:plasma membrane"/>
    <property type="evidence" value="ECO:0007669"/>
    <property type="project" value="UniProtKB-SubCell"/>
</dbReference>
<accession>A0A0X8JE89</accession>
<feature type="domain" description="ABC transporter" evidence="7">
    <location>
        <begin position="14"/>
        <end position="239"/>
    </location>
</feature>
<dbReference type="OrthoDB" id="9804819at2"/>
<gene>
    <name evidence="8" type="ORF">AXF14_03600</name>
</gene>
<dbReference type="RefSeq" id="WP_067940906.1">
    <property type="nucleotide sequence ID" value="NZ_CP014228.1"/>
</dbReference>
<organism evidence="8 9">
    <name type="scientific">Actinomyces radicidentis</name>
    <dbReference type="NCBI Taxonomy" id="111015"/>
    <lineage>
        <taxon>Bacteria</taxon>
        <taxon>Bacillati</taxon>
        <taxon>Actinomycetota</taxon>
        <taxon>Actinomycetes</taxon>
        <taxon>Actinomycetales</taxon>
        <taxon>Actinomycetaceae</taxon>
        <taxon>Actinomyces</taxon>
    </lineage>
</organism>
<dbReference type="SMART" id="SM00382">
    <property type="entry name" value="AAA"/>
    <property type="match status" value="1"/>
</dbReference>
<reference evidence="9" key="1">
    <citation type="submission" date="2016-02" db="EMBL/GenBank/DDBJ databases">
        <authorList>
            <person name="Holder M.E."/>
            <person name="Ajami N.J."/>
            <person name="Petrosino J.F."/>
        </authorList>
    </citation>
    <scope>NUCLEOTIDE SEQUENCE [LARGE SCALE GENOMIC DNA]</scope>
    <source>
        <strain evidence="9">CCUG 36733</strain>
    </source>
</reference>
<dbReference type="GO" id="GO:0046677">
    <property type="term" value="P:response to antibiotic"/>
    <property type="evidence" value="ECO:0007669"/>
    <property type="project" value="UniProtKB-KW"/>
</dbReference>
<dbReference type="InterPro" id="IPR003593">
    <property type="entry name" value="AAA+_ATPase"/>
</dbReference>
<evidence type="ECO:0000256" key="4">
    <source>
        <dbReference type="ARBA" id="ARBA00022741"/>
    </source>
</evidence>
<dbReference type="KEGG" id="ard:AXF14_03600"/>
<evidence type="ECO:0000256" key="6">
    <source>
        <dbReference type="ARBA" id="ARBA00023251"/>
    </source>
</evidence>
<dbReference type="InterPro" id="IPR050763">
    <property type="entry name" value="ABC_transporter_ATP-binding"/>
</dbReference>
<dbReference type="PANTHER" id="PTHR42711">
    <property type="entry name" value="ABC TRANSPORTER ATP-BINDING PROTEIN"/>
    <property type="match status" value="1"/>
</dbReference>